<dbReference type="InterPro" id="IPR015943">
    <property type="entry name" value="WD40/YVTN_repeat-like_dom_sf"/>
</dbReference>
<accession>A0ABU9NIL5</accession>
<keyword evidence="3" id="KW-1185">Reference proteome</keyword>
<evidence type="ECO:0000313" key="2">
    <source>
        <dbReference type="EMBL" id="MEM0575150.1"/>
    </source>
</evidence>
<feature type="domain" description="Fibronectin type-III" evidence="1">
    <location>
        <begin position="274"/>
        <end position="348"/>
    </location>
</feature>
<dbReference type="Gene3D" id="2.60.40.10">
    <property type="entry name" value="Immunoglobulins"/>
    <property type="match status" value="1"/>
</dbReference>
<dbReference type="Gene3D" id="2.130.10.10">
    <property type="entry name" value="YVTN repeat-like/Quinoprotein amine dehydrogenase"/>
    <property type="match status" value="1"/>
</dbReference>
<evidence type="ECO:0000259" key="1">
    <source>
        <dbReference type="SMART" id="SM00060"/>
    </source>
</evidence>
<dbReference type="RefSeq" id="WP_342690291.1">
    <property type="nucleotide sequence ID" value="NZ_JBCGDP010000001.1"/>
</dbReference>
<dbReference type="InterPro" id="IPR003961">
    <property type="entry name" value="FN3_dom"/>
</dbReference>
<organism evidence="2 3">
    <name type="scientific">Flavobacterium polysaccharolyticum</name>
    <dbReference type="NCBI Taxonomy" id="3133148"/>
    <lineage>
        <taxon>Bacteria</taxon>
        <taxon>Pseudomonadati</taxon>
        <taxon>Bacteroidota</taxon>
        <taxon>Flavobacteriia</taxon>
        <taxon>Flavobacteriales</taxon>
        <taxon>Flavobacteriaceae</taxon>
        <taxon>Flavobacterium</taxon>
    </lineage>
</organism>
<dbReference type="EMBL" id="JBCGDP010000001">
    <property type="protein sequence ID" value="MEM0575150.1"/>
    <property type="molecule type" value="Genomic_DNA"/>
</dbReference>
<comment type="caution">
    <text evidence="2">The sequence shown here is derived from an EMBL/GenBank/DDBJ whole genome shotgun (WGS) entry which is preliminary data.</text>
</comment>
<proteinExistence type="predicted"/>
<sequence>MQTLKKFYFGRQKENFLVYEGELLQNFGSQSMGSTMSRNGLFMYKMIHNGDYVDMYQLSRPYSLINPLYIGRSLNINQAGETSPKGIYLTADGLRMYCGGSTSGNILQYTLSTAWDVRTAVFVKSFNTGGATPVVQLSQDGYYLFTGSVNSFKKHTLSVPFEIDSVISSINFSLPLGNISSNFHITTNGRAIFCNSGSSNIIKHTLTEPYSMVVAKTQIVNISSIFSATNFQGITVSEDGKKLITTDYGYKHIILNMPTPFKLGKGLLMSVITPNVVTGLSVGPIYNTAVQLHFTPPSSARAIVFYECYLDGVFKQEIKNSGEFITGLTPATNYNITLVAVDVFYNKSVVSNVVNVSTNTIDADPYLYIDASGNQAYEAAIVNLFSDLKAQGLYNKIQAFYPFLGTTQAQHKWNAKNPLDTNAAFRLQFFGGGTHSNLGYQCNGTNAYANTFFVPSTNQNVNSNGLSVVVGSNIANIQNDVVEIGSFVSLTQASLIQCRGNNTSYNRSTRINGNTINQINQNDARGVFTSVKQSATFTKFIRNKTEIASGNSGGNLPNISLFVGNLNINGTPYAAGWSTQRIQFTAIHEGLTDAEVVALHTIIDNFEAAIGRKTW</sequence>
<dbReference type="Proteomes" id="UP001468798">
    <property type="component" value="Unassembled WGS sequence"/>
</dbReference>
<dbReference type="SMART" id="SM00060">
    <property type="entry name" value="FN3"/>
    <property type="match status" value="1"/>
</dbReference>
<dbReference type="InterPro" id="IPR013783">
    <property type="entry name" value="Ig-like_fold"/>
</dbReference>
<gene>
    <name evidence="2" type="ORF">WFZ86_01465</name>
</gene>
<evidence type="ECO:0000313" key="3">
    <source>
        <dbReference type="Proteomes" id="UP001468798"/>
    </source>
</evidence>
<dbReference type="SUPFAM" id="SSF49265">
    <property type="entry name" value="Fibronectin type III"/>
    <property type="match status" value="1"/>
</dbReference>
<dbReference type="InterPro" id="IPR036116">
    <property type="entry name" value="FN3_sf"/>
</dbReference>
<dbReference type="InterPro" id="IPR011045">
    <property type="entry name" value="N2O_reductase_N"/>
</dbReference>
<name>A0ABU9NIL5_9FLAO</name>
<protein>
    <submittedName>
        <fullName evidence="2">Fibronectin type III domain-containing protein</fullName>
    </submittedName>
</protein>
<reference evidence="2 3" key="1">
    <citation type="submission" date="2024-03" db="EMBL/GenBank/DDBJ databases">
        <title>Two novel species of the genus Flavobacterium exhibiting potentially degradation of complex polysaccharides.</title>
        <authorList>
            <person name="Lian X."/>
        </authorList>
    </citation>
    <scope>NUCLEOTIDE SEQUENCE [LARGE SCALE GENOMIC DNA]</scope>
    <source>
        <strain evidence="2 3">N6</strain>
    </source>
</reference>
<dbReference type="CDD" id="cd00063">
    <property type="entry name" value="FN3"/>
    <property type="match status" value="1"/>
</dbReference>
<dbReference type="SUPFAM" id="SSF50974">
    <property type="entry name" value="Nitrous oxide reductase, N-terminal domain"/>
    <property type="match status" value="1"/>
</dbReference>